<dbReference type="PANTHER" id="PTHR43304">
    <property type="entry name" value="PHYTOCHROME-LIKE PROTEIN CPH1"/>
    <property type="match status" value="1"/>
</dbReference>
<accession>A0A444GL75</accession>
<dbReference type="PROSITE" id="PS50113">
    <property type="entry name" value="PAC"/>
    <property type="match status" value="1"/>
</dbReference>
<keyword evidence="9" id="KW-1185">Reference proteome</keyword>
<dbReference type="SMART" id="SM00086">
    <property type="entry name" value="PAC"/>
    <property type="match status" value="1"/>
</dbReference>
<dbReference type="Pfam" id="PF00512">
    <property type="entry name" value="HisKA"/>
    <property type="match status" value="1"/>
</dbReference>
<dbReference type="SUPFAM" id="SSF47384">
    <property type="entry name" value="Homodimeric domain of signal transducing histidine kinase"/>
    <property type="match status" value="1"/>
</dbReference>
<dbReference type="Gene3D" id="3.30.450.20">
    <property type="entry name" value="PAS domain"/>
    <property type="match status" value="2"/>
</dbReference>
<dbReference type="SUPFAM" id="SSF55874">
    <property type="entry name" value="ATPase domain of HSP90 chaperone/DNA topoisomerase II/histidine kinase"/>
    <property type="match status" value="1"/>
</dbReference>
<keyword evidence="5 8" id="KW-0418">Kinase</keyword>
<dbReference type="SMART" id="SM00388">
    <property type="entry name" value="HisKA"/>
    <property type="match status" value="1"/>
</dbReference>
<gene>
    <name evidence="8" type="ORF">EPI11_17960</name>
</gene>
<dbReference type="InterPro" id="IPR036890">
    <property type="entry name" value="HATPase_C_sf"/>
</dbReference>
<evidence type="ECO:0000256" key="5">
    <source>
        <dbReference type="ARBA" id="ARBA00022777"/>
    </source>
</evidence>
<dbReference type="InterPro" id="IPR036097">
    <property type="entry name" value="HisK_dim/P_sf"/>
</dbReference>
<dbReference type="Pfam" id="PF08448">
    <property type="entry name" value="PAS_4"/>
    <property type="match status" value="1"/>
</dbReference>
<dbReference type="SMART" id="SM00091">
    <property type="entry name" value="PAS"/>
    <property type="match status" value="2"/>
</dbReference>
<dbReference type="InterPro" id="IPR001610">
    <property type="entry name" value="PAC"/>
</dbReference>
<dbReference type="Gene3D" id="3.30.565.10">
    <property type="entry name" value="Histidine kinase-like ATPase, C-terminal domain"/>
    <property type="match status" value="1"/>
</dbReference>
<dbReference type="NCBIfam" id="TIGR00229">
    <property type="entry name" value="sensory_box"/>
    <property type="match status" value="2"/>
</dbReference>
<dbReference type="InterPro" id="IPR005467">
    <property type="entry name" value="His_kinase_dom"/>
</dbReference>
<dbReference type="PRINTS" id="PR00344">
    <property type="entry name" value="BCTRLSENSOR"/>
</dbReference>
<dbReference type="InterPro" id="IPR013655">
    <property type="entry name" value="PAS_fold_3"/>
</dbReference>
<dbReference type="PANTHER" id="PTHR43304:SF1">
    <property type="entry name" value="PAC DOMAIN-CONTAINING PROTEIN"/>
    <property type="match status" value="1"/>
</dbReference>
<dbReference type="SUPFAM" id="SSF55785">
    <property type="entry name" value="PYP-like sensor domain (PAS domain)"/>
    <property type="match status" value="2"/>
</dbReference>
<evidence type="ECO:0000259" key="6">
    <source>
        <dbReference type="PROSITE" id="PS50109"/>
    </source>
</evidence>
<dbReference type="GO" id="GO:0000155">
    <property type="term" value="F:phosphorelay sensor kinase activity"/>
    <property type="evidence" value="ECO:0007669"/>
    <property type="project" value="InterPro"/>
</dbReference>
<evidence type="ECO:0000256" key="1">
    <source>
        <dbReference type="ARBA" id="ARBA00000085"/>
    </source>
</evidence>
<dbReference type="EMBL" id="SBII01000017">
    <property type="protein sequence ID" value="RWW91768.1"/>
    <property type="molecule type" value="Genomic_DNA"/>
</dbReference>
<dbReference type="Pfam" id="PF08447">
    <property type="entry name" value="PAS_3"/>
    <property type="match status" value="1"/>
</dbReference>
<dbReference type="InterPro" id="IPR052162">
    <property type="entry name" value="Sensor_kinase/Photoreceptor"/>
</dbReference>
<sequence>MKITLQNIELQLKNMVENAPFPIGVYIGREMKILLANKSMVKTMGKGDDIIGKSYFDILPELRGQGIYEKLSEVLDSGIAYEVKNSRVDLIIDGKPTTHYFNYAFTPMRDANGIVFGVMNTGADVTDLNISRQQTLEAEEKLRLAIYSADLATYEIDLQNGKVTVSGSFRKMWDIEDQIITKEMIISRLHPDDSHIRDEAWKNIGPTGNVSYETRILHKDNSLRWLRINGTIINNDKQDAIVLVGIAQDITSHKQSEEQLSELVKQRTAQLQRSNNDLMQFSHIVSHDLKEPVRKIQIFNKLLKTADKETREKYMSKIDSAGERMMQLIDGILAYSGTSASGFPVQSTDLNAIMLGIKKDLELLIDEKKAIFVEDSLPIIQGSSILLQRLFYNLVNNALKFSRAEVPPRVTISYIMISNDNTDAVRITIQDNGIGIESQYTDSIFNAFERLHSKDTYEGTGLGLALCRNIVERHNGTIKATGKHDGAEFIIELPLQQSKDFV</sequence>
<keyword evidence="3" id="KW-0597">Phosphoprotein</keyword>
<evidence type="ECO:0000313" key="9">
    <source>
        <dbReference type="Proteomes" id="UP000287527"/>
    </source>
</evidence>
<organism evidence="8 9">
    <name type="scientific">Flavobacterium cerinum</name>
    <dbReference type="NCBI Taxonomy" id="2502784"/>
    <lineage>
        <taxon>Bacteria</taxon>
        <taxon>Pseudomonadati</taxon>
        <taxon>Bacteroidota</taxon>
        <taxon>Flavobacteriia</taxon>
        <taxon>Flavobacteriales</taxon>
        <taxon>Flavobacteriaceae</taxon>
        <taxon>Flavobacterium</taxon>
    </lineage>
</organism>
<evidence type="ECO:0000256" key="3">
    <source>
        <dbReference type="ARBA" id="ARBA00022553"/>
    </source>
</evidence>
<name>A0A444GL75_9FLAO</name>
<dbReference type="InterPro" id="IPR000700">
    <property type="entry name" value="PAS-assoc_C"/>
</dbReference>
<reference evidence="8 9" key="1">
    <citation type="submission" date="2019-01" db="EMBL/GenBank/DDBJ databases">
        <title>Flavobacterium sp. nov.,isolated from freshwater.</title>
        <authorList>
            <person name="Zhang R."/>
            <person name="Du Z.-J."/>
        </authorList>
    </citation>
    <scope>NUCLEOTIDE SEQUENCE [LARGE SCALE GENOMIC DNA]</scope>
    <source>
        <strain evidence="8 9">1E403</strain>
    </source>
</reference>
<comment type="caution">
    <text evidence="8">The sequence shown here is derived from an EMBL/GenBank/DDBJ whole genome shotgun (WGS) entry which is preliminary data.</text>
</comment>
<evidence type="ECO:0000256" key="2">
    <source>
        <dbReference type="ARBA" id="ARBA00012438"/>
    </source>
</evidence>
<dbReference type="Pfam" id="PF02518">
    <property type="entry name" value="HATPase_c"/>
    <property type="match status" value="1"/>
</dbReference>
<dbReference type="InterPro" id="IPR003594">
    <property type="entry name" value="HATPase_dom"/>
</dbReference>
<dbReference type="Gene3D" id="1.10.287.130">
    <property type="match status" value="1"/>
</dbReference>
<dbReference type="InterPro" id="IPR000014">
    <property type="entry name" value="PAS"/>
</dbReference>
<dbReference type="InterPro" id="IPR003661">
    <property type="entry name" value="HisK_dim/P_dom"/>
</dbReference>
<dbReference type="AlphaFoldDB" id="A0A444GL75"/>
<proteinExistence type="predicted"/>
<feature type="domain" description="Histidine kinase" evidence="6">
    <location>
        <begin position="284"/>
        <end position="497"/>
    </location>
</feature>
<dbReference type="CDD" id="cd00130">
    <property type="entry name" value="PAS"/>
    <property type="match status" value="1"/>
</dbReference>
<dbReference type="InterPro" id="IPR035965">
    <property type="entry name" value="PAS-like_dom_sf"/>
</dbReference>
<dbReference type="OrthoDB" id="9766459at2"/>
<evidence type="ECO:0000259" key="7">
    <source>
        <dbReference type="PROSITE" id="PS50113"/>
    </source>
</evidence>
<feature type="domain" description="PAC" evidence="7">
    <location>
        <begin position="210"/>
        <end position="262"/>
    </location>
</feature>
<keyword evidence="4" id="KW-0808">Transferase</keyword>
<dbReference type="SMART" id="SM00387">
    <property type="entry name" value="HATPase_c"/>
    <property type="match status" value="1"/>
</dbReference>
<dbReference type="InterPro" id="IPR004358">
    <property type="entry name" value="Sig_transdc_His_kin-like_C"/>
</dbReference>
<evidence type="ECO:0000313" key="8">
    <source>
        <dbReference type="EMBL" id="RWW91768.1"/>
    </source>
</evidence>
<protein>
    <recommendedName>
        <fullName evidence="2">histidine kinase</fullName>
        <ecNumber evidence="2">2.7.13.3</ecNumber>
    </recommendedName>
</protein>
<dbReference type="CDD" id="cd00082">
    <property type="entry name" value="HisKA"/>
    <property type="match status" value="1"/>
</dbReference>
<dbReference type="PROSITE" id="PS50109">
    <property type="entry name" value="HIS_KIN"/>
    <property type="match status" value="1"/>
</dbReference>
<evidence type="ECO:0000256" key="4">
    <source>
        <dbReference type="ARBA" id="ARBA00022679"/>
    </source>
</evidence>
<comment type="catalytic activity">
    <reaction evidence="1">
        <text>ATP + protein L-histidine = ADP + protein N-phospho-L-histidine.</text>
        <dbReference type="EC" id="2.7.13.3"/>
    </reaction>
</comment>
<dbReference type="RefSeq" id="WP_128391376.1">
    <property type="nucleotide sequence ID" value="NZ_SBII01000017.1"/>
</dbReference>
<dbReference type="InterPro" id="IPR013656">
    <property type="entry name" value="PAS_4"/>
</dbReference>
<dbReference type="EC" id="2.7.13.3" evidence="2"/>
<dbReference type="Proteomes" id="UP000287527">
    <property type="component" value="Unassembled WGS sequence"/>
</dbReference>